<protein>
    <submittedName>
        <fullName evidence="10">Carbohydrate ABC transporter permease</fullName>
    </submittedName>
</protein>
<evidence type="ECO:0000256" key="5">
    <source>
        <dbReference type="ARBA" id="ARBA00022989"/>
    </source>
</evidence>
<dbReference type="CDD" id="cd06261">
    <property type="entry name" value="TM_PBP2"/>
    <property type="match status" value="1"/>
</dbReference>
<evidence type="ECO:0000256" key="2">
    <source>
        <dbReference type="ARBA" id="ARBA00022448"/>
    </source>
</evidence>
<evidence type="ECO:0000259" key="9">
    <source>
        <dbReference type="PROSITE" id="PS50928"/>
    </source>
</evidence>
<organism evidence="10 11">
    <name type="scientific">Streptomyces pathocidini</name>
    <dbReference type="NCBI Taxonomy" id="1650571"/>
    <lineage>
        <taxon>Bacteria</taxon>
        <taxon>Bacillati</taxon>
        <taxon>Actinomycetota</taxon>
        <taxon>Actinomycetes</taxon>
        <taxon>Kitasatosporales</taxon>
        <taxon>Streptomycetaceae</taxon>
        <taxon>Streptomyces</taxon>
    </lineage>
</organism>
<evidence type="ECO:0000256" key="1">
    <source>
        <dbReference type="ARBA" id="ARBA00004651"/>
    </source>
</evidence>
<evidence type="ECO:0000256" key="4">
    <source>
        <dbReference type="ARBA" id="ARBA00022692"/>
    </source>
</evidence>
<sequence length="309" mass="33741">MSLAVEDQQLKTEDRAGRPAWMEKPKPITQAAKAVTLTLTVLMVILPFWVVIATSFAPGDQINDNGGWALWPREWNVGAYDWVLSNESTTRALMVSLGVTIVGTAASLACTILLAYALARPGVVGGRIVMLMILFTFLFPAGMIPSYLVVYSLGLIDSYWSLILPTMVNAFNLVVMRGFFQGLPGELFESARLDGAGELRILLTIVMPLSKAVIAVVGLFYAVGYWNAWFNAVLYLNDTSKYPLQTVLRGLVTQGDGITKEFSNEGVLTQAPQAIKMATVVIATMPILLVYPFIQRYFAKGMLTGAVKS</sequence>
<feature type="transmembrane region" description="Helical" evidence="7">
    <location>
        <begin position="128"/>
        <end position="153"/>
    </location>
</feature>
<evidence type="ECO:0000256" key="6">
    <source>
        <dbReference type="ARBA" id="ARBA00023136"/>
    </source>
</evidence>
<keyword evidence="2 7" id="KW-0813">Transport</keyword>
<keyword evidence="11" id="KW-1185">Reference proteome</keyword>
<feature type="transmembrane region" description="Helical" evidence="7">
    <location>
        <begin position="92"/>
        <end position="116"/>
    </location>
</feature>
<gene>
    <name evidence="10" type="ORF">ACH429_03235</name>
</gene>
<dbReference type="Proteomes" id="UP001611548">
    <property type="component" value="Unassembled WGS sequence"/>
</dbReference>
<evidence type="ECO:0000256" key="7">
    <source>
        <dbReference type="RuleBase" id="RU363032"/>
    </source>
</evidence>
<dbReference type="PROSITE" id="PS50928">
    <property type="entry name" value="ABC_TM1"/>
    <property type="match status" value="1"/>
</dbReference>
<evidence type="ECO:0000256" key="3">
    <source>
        <dbReference type="ARBA" id="ARBA00022475"/>
    </source>
</evidence>
<comment type="subcellular location">
    <subcellularLocation>
        <location evidence="1 7">Cell membrane</location>
        <topology evidence="1 7">Multi-pass membrane protein</topology>
    </subcellularLocation>
</comment>
<dbReference type="PANTHER" id="PTHR43744">
    <property type="entry name" value="ABC TRANSPORTER PERMEASE PROTEIN MG189-RELATED-RELATED"/>
    <property type="match status" value="1"/>
</dbReference>
<dbReference type="InterPro" id="IPR000515">
    <property type="entry name" value="MetI-like"/>
</dbReference>
<evidence type="ECO:0000313" key="11">
    <source>
        <dbReference type="Proteomes" id="UP001611548"/>
    </source>
</evidence>
<feature type="compositionally biased region" description="Basic and acidic residues" evidence="8">
    <location>
        <begin position="8"/>
        <end position="21"/>
    </location>
</feature>
<dbReference type="Gene3D" id="1.10.3720.10">
    <property type="entry name" value="MetI-like"/>
    <property type="match status" value="1"/>
</dbReference>
<feature type="transmembrane region" description="Helical" evidence="7">
    <location>
        <begin position="274"/>
        <end position="294"/>
    </location>
</feature>
<proteinExistence type="inferred from homology"/>
<keyword evidence="5 7" id="KW-1133">Transmembrane helix</keyword>
<dbReference type="SUPFAM" id="SSF161098">
    <property type="entry name" value="MetI-like"/>
    <property type="match status" value="1"/>
</dbReference>
<feature type="transmembrane region" description="Helical" evidence="7">
    <location>
        <begin position="159"/>
        <end position="180"/>
    </location>
</feature>
<feature type="transmembrane region" description="Helical" evidence="7">
    <location>
        <begin position="201"/>
        <end position="226"/>
    </location>
</feature>
<dbReference type="RefSeq" id="WP_055471630.1">
    <property type="nucleotide sequence ID" value="NZ_JBIRWE010000001.1"/>
</dbReference>
<dbReference type="PANTHER" id="PTHR43744:SF9">
    <property type="entry name" value="POLYGALACTURONAN_RHAMNOGALACTURONAN TRANSPORT SYSTEM PERMEASE PROTEIN YTCP"/>
    <property type="match status" value="1"/>
</dbReference>
<evidence type="ECO:0000313" key="10">
    <source>
        <dbReference type="EMBL" id="MFI1963146.1"/>
    </source>
</evidence>
<dbReference type="EMBL" id="JBIRWE010000001">
    <property type="protein sequence ID" value="MFI1963146.1"/>
    <property type="molecule type" value="Genomic_DNA"/>
</dbReference>
<keyword evidence="4 7" id="KW-0812">Transmembrane</keyword>
<accession>A0ABW7UKF0</accession>
<feature type="domain" description="ABC transmembrane type-1" evidence="9">
    <location>
        <begin position="93"/>
        <end position="294"/>
    </location>
</feature>
<evidence type="ECO:0000256" key="8">
    <source>
        <dbReference type="SAM" id="MobiDB-lite"/>
    </source>
</evidence>
<keyword evidence="3" id="KW-1003">Cell membrane</keyword>
<feature type="region of interest" description="Disordered" evidence="8">
    <location>
        <begin position="1"/>
        <end position="21"/>
    </location>
</feature>
<keyword evidence="6 7" id="KW-0472">Membrane</keyword>
<comment type="similarity">
    <text evidence="7">Belongs to the binding-protein-dependent transport system permease family.</text>
</comment>
<comment type="caution">
    <text evidence="10">The sequence shown here is derived from an EMBL/GenBank/DDBJ whole genome shotgun (WGS) entry which is preliminary data.</text>
</comment>
<name>A0ABW7UKF0_9ACTN</name>
<feature type="transmembrane region" description="Helical" evidence="7">
    <location>
        <begin position="34"/>
        <end position="57"/>
    </location>
</feature>
<reference evidence="10 11" key="1">
    <citation type="submission" date="2024-10" db="EMBL/GenBank/DDBJ databases">
        <title>The Natural Products Discovery Center: Release of the First 8490 Sequenced Strains for Exploring Actinobacteria Biosynthetic Diversity.</title>
        <authorList>
            <person name="Kalkreuter E."/>
            <person name="Kautsar S.A."/>
            <person name="Yang D."/>
            <person name="Bader C.D."/>
            <person name="Teijaro C.N."/>
            <person name="Fluegel L."/>
            <person name="Davis C.M."/>
            <person name="Simpson J.R."/>
            <person name="Lauterbach L."/>
            <person name="Steele A.D."/>
            <person name="Gui C."/>
            <person name="Meng S."/>
            <person name="Li G."/>
            <person name="Viehrig K."/>
            <person name="Ye F."/>
            <person name="Su P."/>
            <person name="Kiefer A.F."/>
            <person name="Nichols A."/>
            <person name="Cepeda A.J."/>
            <person name="Yan W."/>
            <person name="Fan B."/>
            <person name="Jiang Y."/>
            <person name="Adhikari A."/>
            <person name="Zheng C.-J."/>
            <person name="Schuster L."/>
            <person name="Cowan T.M."/>
            <person name="Smanski M.J."/>
            <person name="Chevrette M.G."/>
            <person name="De Carvalho L.P.S."/>
            <person name="Shen B."/>
        </authorList>
    </citation>
    <scope>NUCLEOTIDE SEQUENCE [LARGE SCALE GENOMIC DNA]</scope>
    <source>
        <strain evidence="10 11">NPDC020327</strain>
    </source>
</reference>
<dbReference type="Pfam" id="PF00528">
    <property type="entry name" value="BPD_transp_1"/>
    <property type="match status" value="1"/>
</dbReference>
<dbReference type="InterPro" id="IPR035906">
    <property type="entry name" value="MetI-like_sf"/>
</dbReference>